<name>A0A0D2FXS2_CLAB1</name>
<organism evidence="3 4">
    <name type="scientific">Cladophialophora bantiana (strain ATCC 10958 / CBS 173.52 / CDC B-1940 / NIH 8579)</name>
    <name type="common">Xylohypha bantiana</name>
    <dbReference type="NCBI Taxonomy" id="1442370"/>
    <lineage>
        <taxon>Eukaryota</taxon>
        <taxon>Fungi</taxon>
        <taxon>Dikarya</taxon>
        <taxon>Ascomycota</taxon>
        <taxon>Pezizomycotina</taxon>
        <taxon>Eurotiomycetes</taxon>
        <taxon>Chaetothyriomycetidae</taxon>
        <taxon>Chaetothyriales</taxon>
        <taxon>Herpotrichiellaceae</taxon>
        <taxon>Cladophialophora</taxon>
    </lineage>
</organism>
<keyword evidence="2" id="KW-0472">Membrane</keyword>
<feature type="transmembrane region" description="Helical" evidence="2">
    <location>
        <begin position="49"/>
        <end position="68"/>
    </location>
</feature>
<accession>A0A0D2FXS2</accession>
<dbReference type="EMBL" id="KN846991">
    <property type="protein sequence ID" value="KIW91282.1"/>
    <property type="molecule type" value="Genomic_DNA"/>
</dbReference>
<dbReference type="Proteomes" id="UP000053789">
    <property type="component" value="Unassembled WGS sequence"/>
</dbReference>
<evidence type="ECO:0000313" key="3">
    <source>
        <dbReference type="EMBL" id="KIW91282.1"/>
    </source>
</evidence>
<feature type="transmembrane region" description="Helical" evidence="2">
    <location>
        <begin position="80"/>
        <end position="100"/>
    </location>
</feature>
<feature type="region of interest" description="Disordered" evidence="1">
    <location>
        <begin position="187"/>
        <end position="224"/>
    </location>
</feature>
<evidence type="ECO:0000313" key="4">
    <source>
        <dbReference type="Proteomes" id="UP000053789"/>
    </source>
</evidence>
<protein>
    <recommendedName>
        <fullName evidence="5">MARVEL domain-containing protein</fullName>
    </recommendedName>
</protein>
<dbReference type="HOGENOM" id="CLU_1234867_0_0_1"/>
<feature type="transmembrane region" description="Helical" evidence="2">
    <location>
        <begin position="21"/>
        <end position="43"/>
    </location>
</feature>
<dbReference type="VEuPathDB" id="FungiDB:Z519_08178"/>
<reference evidence="3" key="1">
    <citation type="submission" date="2015-01" db="EMBL/GenBank/DDBJ databases">
        <title>The Genome Sequence of Cladophialophora bantiana CBS 173.52.</title>
        <authorList>
            <consortium name="The Broad Institute Genomics Platform"/>
            <person name="Cuomo C."/>
            <person name="de Hoog S."/>
            <person name="Gorbushina A."/>
            <person name="Stielow B."/>
            <person name="Teixiera M."/>
            <person name="Abouelleil A."/>
            <person name="Chapman S.B."/>
            <person name="Priest M."/>
            <person name="Young S.K."/>
            <person name="Wortman J."/>
            <person name="Nusbaum C."/>
            <person name="Birren B."/>
        </authorList>
    </citation>
    <scope>NUCLEOTIDE SEQUENCE [LARGE SCALE GENOMIC DNA]</scope>
    <source>
        <strain evidence="3">CBS 173.52</strain>
    </source>
</reference>
<dbReference type="GeneID" id="27701106"/>
<sequence>MSNALQSHPPVVPMPRWSCAIGCARAVIAILVLAFTAACTGIWGGYPAFGITLFTASATLIVFAYYFVALSRERALYNRWAILAIEACGTLLWLVSFALLSRWTSFYHRFWYGSGQSYGFWHAPFRPSDMGLSPRSIVKRYSSTRRAGVALAGTAAGLGGLEFVLFCVTLTLFGIALHRQRVAGASRAGTTAAPTTPPTPAAAPATDGEKVEETTLNKPGPVVV</sequence>
<evidence type="ECO:0000256" key="1">
    <source>
        <dbReference type="SAM" id="MobiDB-lite"/>
    </source>
</evidence>
<feature type="transmembrane region" description="Helical" evidence="2">
    <location>
        <begin position="149"/>
        <end position="177"/>
    </location>
</feature>
<evidence type="ECO:0008006" key="5">
    <source>
        <dbReference type="Google" id="ProtNLM"/>
    </source>
</evidence>
<dbReference type="RefSeq" id="XP_016617951.1">
    <property type="nucleotide sequence ID" value="XM_016765906.1"/>
</dbReference>
<dbReference type="PANTHER" id="PTHR37451:SF4">
    <property type="entry name" value="MARVEL DOMAIN-CONTAINING PROTEIN"/>
    <property type="match status" value="1"/>
</dbReference>
<dbReference type="AlphaFoldDB" id="A0A0D2FXS2"/>
<dbReference type="PANTHER" id="PTHR37451">
    <property type="entry name" value="MARVEL DOMAIN"/>
    <property type="match status" value="1"/>
</dbReference>
<keyword evidence="4" id="KW-1185">Reference proteome</keyword>
<proteinExistence type="predicted"/>
<keyword evidence="2" id="KW-0812">Transmembrane</keyword>
<gene>
    <name evidence="3" type="ORF">Z519_08178</name>
</gene>
<keyword evidence="2" id="KW-1133">Transmembrane helix</keyword>
<dbReference type="OrthoDB" id="5325022at2759"/>
<evidence type="ECO:0000256" key="2">
    <source>
        <dbReference type="SAM" id="Phobius"/>
    </source>
</evidence>